<evidence type="ECO:0000256" key="6">
    <source>
        <dbReference type="ARBA" id="ARBA00023242"/>
    </source>
</evidence>
<keyword evidence="12" id="KW-1185">Reference proteome</keyword>
<dbReference type="Proteomes" id="UP000224854">
    <property type="component" value="Unassembled WGS sequence"/>
</dbReference>
<evidence type="ECO:0000256" key="1">
    <source>
        <dbReference type="ARBA" id="ARBA00004123"/>
    </source>
</evidence>
<feature type="domain" description="Origin recognition complex subunit 5 C-terminal" evidence="9">
    <location>
        <begin position="344"/>
        <end position="495"/>
    </location>
</feature>
<comment type="similarity">
    <text evidence="2">Belongs to the ORC5 family.</text>
</comment>
<feature type="region of interest" description="Disordered" evidence="7">
    <location>
        <begin position="374"/>
        <end position="395"/>
    </location>
</feature>
<keyword evidence="5" id="KW-0067">ATP-binding</keyword>
<dbReference type="AlphaFoldDB" id="A0A2C5ZHY5"/>
<dbReference type="OrthoDB" id="365981at2759"/>
<feature type="domain" description="ORC5 lid" evidence="10">
    <location>
        <begin position="241"/>
        <end position="300"/>
    </location>
</feature>
<dbReference type="Gene3D" id="3.40.50.300">
    <property type="entry name" value="P-loop containing nucleotide triphosphate hydrolases"/>
    <property type="match status" value="1"/>
</dbReference>
<dbReference type="SUPFAM" id="SSF52540">
    <property type="entry name" value="P-loop containing nucleoside triphosphate hydrolases"/>
    <property type="match status" value="1"/>
</dbReference>
<evidence type="ECO:0000256" key="2">
    <source>
        <dbReference type="ARBA" id="ARBA00006269"/>
    </source>
</evidence>
<dbReference type="EMBL" id="NJEU01000189">
    <property type="protein sequence ID" value="PHH79342.1"/>
    <property type="molecule type" value="Genomic_DNA"/>
</dbReference>
<name>A0A2C5ZHY5_9HYPO</name>
<comment type="subcellular location">
    <subcellularLocation>
        <location evidence="1">Nucleus</location>
    </subcellularLocation>
</comment>
<feature type="compositionally biased region" description="Basic residues" evidence="7">
    <location>
        <begin position="374"/>
        <end position="383"/>
    </location>
</feature>
<dbReference type="InterPro" id="IPR047088">
    <property type="entry name" value="ORC5_C"/>
</dbReference>
<evidence type="ECO:0000313" key="12">
    <source>
        <dbReference type="Proteomes" id="UP000224854"/>
    </source>
</evidence>
<keyword evidence="6" id="KW-0539">Nucleus</keyword>
<dbReference type="PANTHER" id="PTHR12705:SF0">
    <property type="entry name" value="ORIGIN RECOGNITION COMPLEX SUBUNIT 5"/>
    <property type="match status" value="1"/>
</dbReference>
<organism evidence="11 12">
    <name type="scientific">Ophiocordyceps australis</name>
    <dbReference type="NCBI Taxonomy" id="1399860"/>
    <lineage>
        <taxon>Eukaryota</taxon>
        <taxon>Fungi</taxon>
        <taxon>Dikarya</taxon>
        <taxon>Ascomycota</taxon>
        <taxon>Pezizomycotina</taxon>
        <taxon>Sordariomycetes</taxon>
        <taxon>Hypocreomycetidae</taxon>
        <taxon>Hypocreales</taxon>
        <taxon>Ophiocordycipitaceae</taxon>
        <taxon>Ophiocordyceps</taxon>
    </lineage>
</organism>
<dbReference type="InterPro" id="IPR020796">
    <property type="entry name" value="ORC5"/>
</dbReference>
<evidence type="ECO:0000259" key="10">
    <source>
        <dbReference type="Pfam" id="PF21639"/>
    </source>
</evidence>
<dbReference type="GO" id="GO:0006270">
    <property type="term" value="P:DNA replication initiation"/>
    <property type="evidence" value="ECO:0007669"/>
    <property type="project" value="TreeGrafter"/>
</dbReference>
<evidence type="ECO:0000256" key="7">
    <source>
        <dbReference type="SAM" id="MobiDB-lite"/>
    </source>
</evidence>
<keyword evidence="4" id="KW-0547">Nucleotide-binding</keyword>
<keyword evidence="3" id="KW-0235">DNA replication</keyword>
<dbReference type="Pfam" id="PF21639">
    <property type="entry name" value="ORC5_lid"/>
    <property type="match status" value="1"/>
</dbReference>
<comment type="caution">
    <text evidence="11">The sequence shown here is derived from an EMBL/GenBank/DDBJ whole genome shotgun (WGS) entry which is preliminary data.</text>
</comment>
<dbReference type="PANTHER" id="PTHR12705">
    <property type="entry name" value="ORIGIN RECOGNITION COMPLEX SUBUNIT 5"/>
    <property type="match status" value="1"/>
</dbReference>
<protein>
    <submittedName>
        <fullName evidence="11">Uncharacterized protein</fullName>
    </submittedName>
</protein>
<dbReference type="InterPro" id="IPR041664">
    <property type="entry name" value="AAA_16"/>
</dbReference>
<dbReference type="GO" id="GO:0005664">
    <property type="term" value="C:nuclear origin of replication recognition complex"/>
    <property type="evidence" value="ECO:0007669"/>
    <property type="project" value="TreeGrafter"/>
</dbReference>
<feature type="domain" description="Orc1-like AAA ATPase" evidence="8">
    <location>
        <begin position="24"/>
        <end position="181"/>
    </location>
</feature>
<reference evidence="11 12" key="1">
    <citation type="submission" date="2017-06" db="EMBL/GenBank/DDBJ databases">
        <title>Ant-infecting Ophiocordyceps genomes reveal a high diversity of potential behavioral manipulation genes and a possible major role for enterotoxins.</title>
        <authorList>
            <person name="De Bekker C."/>
            <person name="Evans H.C."/>
            <person name="Brachmann A."/>
            <person name="Hughes D.P."/>
        </authorList>
    </citation>
    <scope>NUCLEOTIDE SEQUENCE [LARGE SCALE GENOMIC DNA]</scope>
    <source>
        <strain evidence="11 12">1348a</strain>
    </source>
</reference>
<evidence type="ECO:0000256" key="4">
    <source>
        <dbReference type="ARBA" id="ARBA00022741"/>
    </source>
</evidence>
<dbReference type="GO" id="GO:0003688">
    <property type="term" value="F:DNA replication origin binding"/>
    <property type="evidence" value="ECO:0007669"/>
    <property type="project" value="TreeGrafter"/>
</dbReference>
<accession>A0A2C5ZHY5</accession>
<evidence type="ECO:0000256" key="3">
    <source>
        <dbReference type="ARBA" id="ARBA00022705"/>
    </source>
</evidence>
<evidence type="ECO:0000259" key="9">
    <source>
        <dbReference type="Pfam" id="PF14630"/>
    </source>
</evidence>
<proteinExistence type="inferred from homology"/>
<dbReference type="InterPro" id="IPR027417">
    <property type="entry name" value="P-loop_NTPase"/>
</dbReference>
<dbReference type="Pfam" id="PF14630">
    <property type="entry name" value="ORC5_C"/>
    <property type="match status" value="1"/>
</dbReference>
<dbReference type="Pfam" id="PF13191">
    <property type="entry name" value="AAA_16"/>
    <property type="match status" value="1"/>
</dbReference>
<gene>
    <name evidence="11" type="ORF">CDD82_2444</name>
</gene>
<evidence type="ECO:0000313" key="11">
    <source>
        <dbReference type="EMBL" id="PHH79342.1"/>
    </source>
</evidence>
<evidence type="ECO:0000256" key="5">
    <source>
        <dbReference type="ARBA" id="ARBA00022840"/>
    </source>
</evidence>
<dbReference type="InterPro" id="IPR048866">
    <property type="entry name" value="ORC5_lid"/>
</dbReference>
<evidence type="ECO:0000259" key="8">
    <source>
        <dbReference type="Pfam" id="PF13191"/>
    </source>
</evidence>
<sequence>MSAEDNDGFALPDEATLAPVLHSFPARERQIRWLATLVYPQAAPVANLVLYGTEATAKSAVTEQLLPCLAASSSTGFGHAIINAAQCISARQLFERIVAAVARALHRAEGAAQGEPATELPRRLARCETLAQLAVALETLLVPRGAPKASRWRFVLVLDGIDRQRDASPALVPGLARLSETIDCLGCIFIVTVPWAGLLRLPAAKYLHFPPYSKADYMRIMALTPPPQLAQTTLAETNHLWTRFCATVHDALVRPASRTLPALRHACRVLWPRFTAPVAQGSLGPNDFSRLLVAARPLLQDETLLCPSIISHGPLAQEAASTTDPVAATTAIAAPARDGPLRLLPMAARLLLLSAYLASHNAVRHDLVVFSTQHHGRRRRRGARGPVAASSRPGTNKHRRIARKLLGAHAFVLERMLAIFEAVRLEWTPDGCSLGAAGLDADVAAAVATLASLRLLVRVGAGDVMDRAGKWRINAGWETVRGIGRSIGVEVDEWLIES</sequence>